<organism evidence="2 3">
    <name type="scientific">Vibrio hippocampi</name>
    <dbReference type="NCBI Taxonomy" id="654686"/>
    <lineage>
        <taxon>Bacteria</taxon>
        <taxon>Pseudomonadati</taxon>
        <taxon>Pseudomonadota</taxon>
        <taxon>Gammaproteobacteria</taxon>
        <taxon>Vibrionales</taxon>
        <taxon>Vibrionaceae</taxon>
        <taxon>Vibrio</taxon>
    </lineage>
</organism>
<keyword evidence="3" id="KW-1185">Reference proteome</keyword>
<gene>
    <name evidence="2" type="ORF">VHP8226_04079</name>
</gene>
<feature type="transmembrane region" description="Helical" evidence="1">
    <location>
        <begin position="12"/>
        <end position="32"/>
    </location>
</feature>
<reference evidence="2" key="1">
    <citation type="submission" date="2021-12" db="EMBL/GenBank/DDBJ databases">
        <authorList>
            <person name="Rodrigo-Torres L."/>
            <person name="Arahal R. D."/>
            <person name="Lucena T."/>
        </authorList>
    </citation>
    <scope>NUCLEOTIDE SEQUENCE</scope>
    <source>
        <strain evidence="2">CECT 8226</strain>
    </source>
</reference>
<evidence type="ECO:0000313" key="3">
    <source>
        <dbReference type="Proteomes" id="UP000838160"/>
    </source>
</evidence>
<sequence length="77" mass="8525">MEQIIDAIKKRAWGSVVLSLKSILFTLLVWLINSAISMVKIMFVLYLCGFAVGFGGWAGLNSAIEFEAFIHSFWPAG</sequence>
<dbReference type="EMBL" id="CAKLCM010000004">
    <property type="protein sequence ID" value="CAH0531057.1"/>
    <property type="molecule type" value="Genomic_DNA"/>
</dbReference>
<comment type="caution">
    <text evidence="2">The sequence shown here is derived from an EMBL/GenBank/DDBJ whole genome shotgun (WGS) entry which is preliminary data.</text>
</comment>
<protein>
    <submittedName>
        <fullName evidence="2">Uncharacterized protein</fullName>
    </submittedName>
</protein>
<evidence type="ECO:0000256" key="1">
    <source>
        <dbReference type="SAM" id="Phobius"/>
    </source>
</evidence>
<evidence type="ECO:0000313" key="2">
    <source>
        <dbReference type="EMBL" id="CAH0531057.1"/>
    </source>
</evidence>
<accession>A0ABM8ZP29</accession>
<feature type="transmembrane region" description="Helical" evidence="1">
    <location>
        <begin position="38"/>
        <end position="60"/>
    </location>
</feature>
<keyword evidence="1" id="KW-1133">Transmembrane helix</keyword>
<dbReference type="Proteomes" id="UP000838160">
    <property type="component" value="Unassembled WGS sequence"/>
</dbReference>
<name>A0ABM8ZP29_9VIBR</name>
<keyword evidence="1" id="KW-0812">Transmembrane</keyword>
<proteinExistence type="predicted"/>
<keyword evidence="1" id="KW-0472">Membrane</keyword>